<dbReference type="Proteomes" id="UP000321129">
    <property type="component" value="Unassembled WGS sequence"/>
</dbReference>
<keyword evidence="11" id="KW-1185">Reference proteome</keyword>
<dbReference type="GO" id="GO:0071555">
    <property type="term" value="P:cell wall organization"/>
    <property type="evidence" value="ECO:0007669"/>
    <property type="project" value="UniProtKB-UniRule"/>
</dbReference>
<proteinExistence type="inferred from homology"/>
<evidence type="ECO:0000256" key="3">
    <source>
        <dbReference type="ARBA" id="ARBA00022679"/>
    </source>
</evidence>
<dbReference type="AlphaFoldDB" id="A0A5C6UMH5"/>
<keyword evidence="6 7" id="KW-0961">Cell wall biogenesis/degradation</keyword>
<evidence type="ECO:0000256" key="5">
    <source>
        <dbReference type="ARBA" id="ARBA00022984"/>
    </source>
</evidence>
<feature type="active site" description="Nucleophile" evidence="7">
    <location>
        <position position="174"/>
    </location>
</feature>
<dbReference type="PROSITE" id="PS52029">
    <property type="entry name" value="LD_TPASE"/>
    <property type="match status" value="1"/>
</dbReference>
<feature type="compositionally biased region" description="Basic and acidic residues" evidence="8">
    <location>
        <begin position="36"/>
        <end position="45"/>
    </location>
</feature>
<evidence type="ECO:0000256" key="7">
    <source>
        <dbReference type="PROSITE-ProRule" id="PRU01373"/>
    </source>
</evidence>
<comment type="similarity">
    <text evidence="2">Belongs to the YkuD family.</text>
</comment>
<dbReference type="PANTHER" id="PTHR30582">
    <property type="entry name" value="L,D-TRANSPEPTIDASE"/>
    <property type="match status" value="1"/>
</dbReference>
<keyword evidence="3" id="KW-0808">Transferase</keyword>
<dbReference type="InterPro" id="IPR005490">
    <property type="entry name" value="LD_TPept_cat_dom"/>
</dbReference>
<dbReference type="GO" id="GO:0008360">
    <property type="term" value="P:regulation of cell shape"/>
    <property type="evidence" value="ECO:0007669"/>
    <property type="project" value="UniProtKB-UniRule"/>
</dbReference>
<protein>
    <submittedName>
        <fullName evidence="10">L,D-transpeptidase family protein</fullName>
    </submittedName>
</protein>
<feature type="domain" description="L,D-TPase catalytic" evidence="9">
    <location>
        <begin position="89"/>
        <end position="198"/>
    </location>
</feature>
<accession>A0A5C6UMH5</accession>
<dbReference type="GO" id="GO:0071972">
    <property type="term" value="F:peptidoglycan L,D-transpeptidase activity"/>
    <property type="evidence" value="ECO:0007669"/>
    <property type="project" value="TreeGrafter"/>
</dbReference>
<keyword evidence="4 7" id="KW-0133">Cell shape</keyword>
<dbReference type="GO" id="GO:0018104">
    <property type="term" value="P:peptidoglycan-protein cross-linking"/>
    <property type="evidence" value="ECO:0007669"/>
    <property type="project" value="TreeGrafter"/>
</dbReference>
<evidence type="ECO:0000256" key="1">
    <source>
        <dbReference type="ARBA" id="ARBA00004752"/>
    </source>
</evidence>
<feature type="active site" description="Proton donor/acceptor" evidence="7">
    <location>
        <position position="161"/>
    </location>
</feature>
<feature type="compositionally biased region" description="Polar residues" evidence="8">
    <location>
        <begin position="7"/>
        <end position="23"/>
    </location>
</feature>
<dbReference type="Gene3D" id="2.40.440.10">
    <property type="entry name" value="L,D-transpeptidase catalytic domain-like"/>
    <property type="match status" value="1"/>
</dbReference>
<feature type="compositionally biased region" description="Low complexity" evidence="8">
    <location>
        <begin position="24"/>
        <end position="35"/>
    </location>
</feature>
<evidence type="ECO:0000313" key="11">
    <source>
        <dbReference type="Proteomes" id="UP000321129"/>
    </source>
</evidence>
<dbReference type="SUPFAM" id="SSF141523">
    <property type="entry name" value="L,D-transpeptidase catalytic domain-like"/>
    <property type="match status" value="1"/>
</dbReference>
<evidence type="ECO:0000259" key="9">
    <source>
        <dbReference type="PROSITE" id="PS52029"/>
    </source>
</evidence>
<gene>
    <name evidence="10" type="ORF">FSZ31_06130</name>
</gene>
<evidence type="ECO:0000256" key="8">
    <source>
        <dbReference type="SAM" id="MobiDB-lite"/>
    </source>
</evidence>
<sequence length="212" mass="22301">MSGCSRDAQTNLASQQANPGESSVATANADAAAVTAKDRKSDATDKAGQGNLQPAASDSYVVKRVLQIDGPFRHGDYVWDDEGVPPGQIVITVDLKAETLSVFQGGYEIGAAVILFGADEKPTPTGVYPITQKDADHVSNLYNSAPMPYMLRMTNDGISIHGSEVDWGYATHGCIGVPVAFAKKMFGVAKLGDKIIVTNGERLKSGQAITAI</sequence>
<evidence type="ECO:0000256" key="6">
    <source>
        <dbReference type="ARBA" id="ARBA00023316"/>
    </source>
</evidence>
<dbReference type="InterPro" id="IPR038063">
    <property type="entry name" value="Transpep_catalytic_dom"/>
</dbReference>
<evidence type="ECO:0000256" key="2">
    <source>
        <dbReference type="ARBA" id="ARBA00005992"/>
    </source>
</evidence>
<organism evidence="10 11">
    <name type="scientific">Flavisphingopyxis soli</name>
    <dbReference type="NCBI Taxonomy" id="2601267"/>
    <lineage>
        <taxon>Bacteria</taxon>
        <taxon>Pseudomonadati</taxon>
        <taxon>Pseudomonadota</taxon>
        <taxon>Alphaproteobacteria</taxon>
        <taxon>Sphingomonadales</taxon>
        <taxon>Sphingopyxidaceae</taxon>
        <taxon>Flavisphingopyxis</taxon>
    </lineage>
</organism>
<dbReference type="Pfam" id="PF03734">
    <property type="entry name" value="YkuD"/>
    <property type="match status" value="1"/>
</dbReference>
<dbReference type="EMBL" id="VOPY01000001">
    <property type="protein sequence ID" value="TXC74472.1"/>
    <property type="molecule type" value="Genomic_DNA"/>
</dbReference>
<feature type="region of interest" description="Disordered" evidence="8">
    <location>
        <begin position="1"/>
        <end position="53"/>
    </location>
</feature>
<dbReference type="PANTHER" id="PTHR30582:SF2">
    <property type="entry name" value="L,D-TRANSPEPTIDASE YCIB-RELATED"/>
    <property type="match status" value="1"/>
</dbReference>
<dbReference type="CDD" id="cd16913">
    <property type="entry name" value="YkuD_like"/>
    <property type="match status" value="1"/>
</dbReference>
<dbReference type="OrthoDB" id="463216at2"/>
<dbReference type="InterPro" id="IPR050979">
    <property type="entry name" value="LD-transpeptidase"/>
</dbReference>
<evidence type="ECO:0000256" key="4">
    <source>
        <dbReference type="ARBA" id="ARBA00022960"/>
    </source>
</evidence>
<dbReference type="GO" id="GO:0016740">
    <property type="term" value="F:transferase activity"/>
    <property type="evidence" value="ECO:0007669"/>
    <property type="project" value="UniProtKB-KW"/>
</dbReference>
<keyword evidence="5 7" id="KW-0573">Peptidoglycan synthesis</keyword>
<comment type="caution">
    <text evidence="10">The sequence shown here is derived from an EMBL/GenBank/DDBJ whole genome shotgun (WGS) entry which is preliminary data.</text>
</comment>
<name>A0A5C6UMH5_9SPHN</name>
<comment type="pathway">
    <text evidence="1 7">Cell wall biogenesis; peptidoglycan biosynthesis.</text>
</comment>
<dbReference type="UniPathway" id="UPA00219"/>
<reference evidence="10 11" key="1">
    <citation type="submission" date="2019-08" db="EMBL/GenBank/DDBJ databases">
        <title>Sphingorhabdus soil sp. nov., isolated from arctic soil.</title>
        <authorList>
            <person name="Liu Y."/>
        </authorList>
    </citation>
    <scope>NUCLEOTIDE SEQUENCE [LARGE SCALE GENOMIC DNA]</scope>
    <source>
        <strain evidence="10 11">D-2Q-5-6</strain>
    </source>
</reference>
<evidence type="ECO:0000313" key="10">
    <source>
        <dbReference type="EMBL" id="TXC74472.1"/>
    </source>
</evidence>
<dbReference type="GO" id="GO:0005576">
    <property type="term" value="C:extracellular region"/>
    <property type="evidence" value="ECO:0007669"/>
    <property type="project" value="TreeGrafter"/>
</dbReference>